<dbReference type="Proteomes" id="UP000019103">
    <property type="component" value="Unassembled WGS sequence"/>
</dbReference>
<protein>
    <submittedName>
        <fullName evidence="1">Uncharacterized protein</fullName>
    </submittedName>
</protein>
<dbReference type="AlphaFoldDB" id="W4IT52"/>
<accession>W4IT52</accession>
<organism evidence="1 2">
    <name type="scientific">Plasmodium falciparum (isolate Palo Alto / Uganda)</name>
    <dbReference type="NCBI Taxonomy" id="57270"/>
    <lineage>
        <taxon>Eukaryota</taxon>
        <taxon>Sar</taxon>
        <taxon>Alveolata</taxon>
        <taxon>Apicomplexa</taxon>
        <taxon>Aconoidasida</taxon>
        <taxon>Haemosporida</taxon>
        <taxon>Plasmodiidae</taxon>
        <taxon>Plasmodium</taxon>
        <taxon>Plasmodium (Laverania)</taxon>
    </lineage>
</organism>
<reference evidence="1 2" key="2">
    <citation type="submission" date="2013-02" db="EMBL/GenBank/DDBJ databases">
        <title>The Genome Sequence of Plasmodium falciparum Palo Alto/Uganda.</title>
        <authorList>
            <consortium name="The Broad Institute Genome Sequencing Platform"/>
            <consortium name="The Broad Institute Genome Sequencing Center for Infectious Disease"/>
            <person name="Neafsey D."/>
            <person name="Cheeseman I."/>
            <person name="Volkman S."/>
            <person name="Adams J."/>
            <person name="Walker B."/>
            <person name="Young S.K."/>
            <person name="Zeng Q."/>
            <person name="Gargeya S."/>
            <person name="Fitzgerald M."/>
            <person name="Haas B."/>
            <person name="Abouelleil A."/>
            <person name="Alvarado L."/>
            <person name="Arachchi H.M."/>
            <person name="Berlin A.M."/>
            <person name="Chapman S.B."/>
            <person name="Dewar J."/>
            <person name="Goldberg J."/>
            <person name="Griggs A."/>
            <person name="Gujja S."/>
            <person name="Hansen M."/>
            <person name="Howarth C."/>
            <person name="Imamovic A."/>
            <person name="Larimer J."/>
            <person name="McCowan C."/>
            <person name="Murphy C."/>
            <person name="Neiman D."/>
            <person name="Pearson M."/>
            <person name="Priest M."/>
            <person name="Roberts A."/>
            <person name="Saif S."/>
            <person name="Shea T."/>
            <person name="Sisk P."/>
            <person name="Sykes S."/>
            <person name="Wortman J."/>
            <person name="Nusbaum C."/>
            <person name="Birren B."/>
        </authorList>
    </citation>
    <scope>NUCLEOTIDE SEQUENCE [LARGE SCALE GENOMIC DNA]</scope>
    <source>
        <strain evidence="1 2">Palo Alto/Uganda</strain>
    </source>
</reference>
<reference evidence="1 2" key="1">
    <citation type="submission" date="2013-02" db="EMBL/GenBank/DDBJ databases">
        <title>The Genome Annotation of Plasmodium falciparum Palo Alto/Uganda.</title>
        <authorList>
            <consortium name="The Broad Institute Genome Sequencing Platform"/>
            <consortium name="The Broad Institute Genome Sequencing Center for Infectious Disease"/>
            <person name="Neafsey D."/>
            <person name="Hoffman S."/>
            <person name="Volkman S."/>
            <person name="Rosenthal P."/>
            <person name="Walker B."/>
            <person name="Young S.K."/>
            <person name="Zeng Q."/>
            <person name="Gargeya S."/>
            <person name="Fitzgerald M."/>
            <person name="Haas B."/>
            <person name="Abouelleil A."/>
            <person name="Allen A.W."/>
            <person name="Alvarado L."/>
            <person name="Arachchi H.M."/>
            <person name="Berlin A.M."/>
            <person name="Chapman S.B."/>
            <person name="Gainer-Dewar J."/>
            <person name="Goldberg J."/>
            <person name="Griggs A."/>
            <person name="Gujja S."/>
            <person name="Hansen M."/>
            <person name="Howarth C."/>
            <person name="Imamovic A."/>
            <person name="Ireland A."/>
            <person name="Larimer J."/>
            <person name="McCowan C."/>
            <person name="Murphy C."/>
            <person name="Pearson M."/>
            <person name="Poon T.W."/>
            <person name="Priest M."/>
            <person name="Roberts A."/>
            <person name="Saif S."/>
            <person name="Shea T."/>
            <person name="Sisk P."/>
            <person name="Sykes S."/>
            <person name="Wortman J."/>
            <person name="Nusbaum C."/>
            <person name="Birren B."/>
        </authorList>
    </citation>
    <scope>NUCLEOTIDE SEQUENCE [LARGE SCALE GENOMIC DNA]</scope>
    <source>
        <strain evidence="1 2">Palo Alto/Uganda</strain>
    </source>
</reference>
<proteinExistence type="predicted"/>
<evidence type="ECO:0000313" key="2">
    <source>
        <dbReference type="Proteomes" id="UP000019103"/>
    </source>
</evidence>
<name>W4IT52_PLAFP</name>
<gene>
    <name evidence="1" type="ORF">PFUGPA_05488</name>
</gene>
<evidence type="ECO:0000313" key="1">
    <source>
        <dbReference type="EMBL" id="ETW52481.1"/>
    </source>
</evidence>
<sequence length="59" mass="6912">MKLKHKNITNIINTTICNIRIQINLYATNSVLISKRGKETAKNLSFIFYTTNIHKKYNK</sequence>
<dbReference type="EMBL" id="KI927388">
    <property type="protein sequence ID" value="ETW52481.1"/>
    <property type="molecule type" value="Genomic_DNA"/>
</dbReference>